<evidence type="ECO:0000256" key="1">
    <source>
        <dbReference type="ARBA" id="ARBA00008857"/>
    </source>
</evidence>
<dbReference type="InterPro" id="IPR011010">
    <property type="entry name" value="DNA_brk_join_enz"/>
</dbReference>
<dbReference type="InterPro" id="IPR050090">
    <property type="entry name" value="Tyrosine_recombinase_XerCD"/>
</dbReference>
<dbReference type="SUPFAM" id="SSF56349">
    <property type="entry name" value="DNA breaking-rejoining enzymes"/>
    <property type="match status" value="1"/>
</dbReference>
<evidence type="ECO:0000259" key="5">
    <source>
        <dbReference type="PROSITE" id="PS51898"/>
    </source>
</evidence>
<dbReference type="PANTHER" id="PTHR30349">
    <property type="entry name" value="PHAGE INTEGRASE-RELATED"/>
    <property type="match status" value="1"/>
</dbReference>
<comment type="similarity">
    <text evidence="1">Belongs to the 'phage' integrase family.</text>
</comment>
<dbReference type="PROSITE" id="PS51898">
    <property type="entry name" value="TYR_RECOMBINASE"/>
    <property type="match status" value="1"/>
</dbReference>
<dbReference type="Pfam" id="PF14657">
    <property type="entry name" value="Arm-DNA-bind_4"/>
    <property type="match status" value="1"/>
</dbReference>
<evidence type="ECO:0000313" key="8">
    <source>
        <dbReference type="Proteomes" id="UP000292886"/>
    </source>
</evidence>
<dbReference type="InterPro" id="IPR002104">
    <property type="entry name" value="Integrase_catalytic"/>
</dbReference>
<keyword evidence="3" id="KW-0233">DNA recombination</keyword>
<proteinExistence type="inferred from homology"/>
<evidence type="ECO:0000313" key="7">
    <source>
        <dbReference type="EMBL" id="QBO35428.1"/>
    </source>
</evidence>
<dbReference type="PROSITE" id="PS51900">
    <property type="entry name" value="CB"/>
    <property type="match status" value="1"/>
</dbReference>
<dbReference type="AlphaFoldDB" id="A0A4P6YRX9"/>
<dbReference type="RefSeq" id="WP_133362508.1">
    <property type="nucleotide sequence ID" value="NZ_CP037940.1"/>
</dbReference>
<dbReference type="EMBL" id="CP037940">
    <property type="protein sequence ID" value="QBO35428.1"/>
    <property type="molecule type" value="Genomic_DNA"/>
</dbReference>
<dbReference type="InterPro" id="IPR028259">
    <property type="entry name" value="AP2-like_int_N"/>
</dbReference>
<feature type="domain" description="Tyr recombinase" evidence="5">
    <location>
        <begin position="163"/>
        <end position="352"/>
    </location>
</feature>
<protein>
    <submittedName>
        <fullName evidence="7">Site-specific integrase</fullName>
    </submittedName>
</protein>
<accession>A0A4P6YRX9</accession>
<name>A0A4P6YRX9_9LACO</name>
<dbReference type="InterPro" id="IPR013762">
    <property type="entry name" value="Integrase-like_cat_sf"/>
</dbReference>
<dbReference type="KEGG" id="wei:EQG49_02575"/>
<organism evidence="7 8">
    <name type="scientific">Periweissella cryptocerci</name>
    <dbReference type="NCBI Taxonomy" id="2506420"/>
    <lineage>
        <taxon>Bacteria</taxon>
        <taxon>Bacillati</taxon>
        <taxon>Bacillota</taxon>
        <taxon>Bacilli</taxon>
        <taxon>Lactobacillales</taxon>
        <taxon>Lactobacillaceae</taxon>
        <taxon>Periweissella</taxon>
    </lineage>
</organism>
<evidence type="ECO:0000256" key="3">
    <source>
        <dbReference type="ARBA" id="ARBA00023172"/>
    </source>
</evidence>
<dbReference type="InterPro" id="IPR010998">
    <property type="entry name" value="Integrase_recombinase_N"/>
</dbReference>
<dbReference type="InterPro" id="IPR044068">
    <property type="entry name" value="CB"/>
</dbReference>
<feature type="domain" description="Core-binding (CB)" evidence="6">
    <location>
        <begin position="56"/>
        <end position="140"/>
    </location>
</feature>
<dbReference type="GO" id="GO:0003677">
    <property type="term" value="F:DNA binding"/>
    <property type="evidence" value="ECO:0007669"/>
    <property type="project" value="UniProtKB-UniRule"/>
</dbReference>
<evidence type="ECO:0000259" key="6">
    <source>
        <dbReference type="PROSITE" id="PS51900"/>
    </source>
</evidence>
<dbReference type="Gene3D" id="1.10.443.10">
    <property type="entry name" value="Intergrase catalytic core"/>
    <property type="match status" value="1"/>
</dbReference>
<dbReference type="Pfam" id="PF00589">
    <property type="entry name" value="Phage_integrase"/>
    <property type="match status" value="1"/>
</dbReference>
<evidence type="ECO:0000256" key="2">
    <source>
        <dbReference type="ARBA" id="ARBA00023125"/>
    </source>
</evidence>
<evidence type="ECO:0000256" key="4">
    <source>
        <dbReference type="PROSITE-ProRule" id="PRU01248"/>
    </source>
</evidence>
<keyword evidence="2 4" id="KW-0238">DNA-binding</keyword>
<dbReference type="GO" id="GO:0006310">
    <property type="term" value="P:DNA recombination"/>
    <property type="evidence" value="ECO:0007669"/>
    <property type="project" value="UniProtKB-KW"/>
</dbReference>
<dbReference type="Gene3D" id="1.10.150.130">
    <property type="match status" value="1"/>
</dbReference>
<dbReference type="GO" id="GO:0015074">
    <property type="term" value="P:DNA integration"/>
    <property type="evidence" value="ECO:0007669"/>
    <property type="project" value="InterPro"/>
</dbReference>
<dbReference type="OrthoDB" id="9803188at2"/>
<reference evidence="8" key="1">
    <citation type="submission" date="2019-03" db="EMBL/GenBank/DDBJ databases">
        <title>Weissella sp. 26KH-42 Genome sequencing.</title>
        <authorList>
            <person name="Heo J."/>
            <person name="Kim S.-J."/>
            <person name="Kim J.-S."/>
            <person name="Hong S.-B."/>
            <person name="Kwon S.-W."/>
        </authorList>
    </citation>
    <scope>NUCLEOTIDE SEQUENCE [LARGE SCALE GENOMIC DNA]</scope>
    <source>
        <strain evidence="8">26KH-42</strain>
    </source>
</reference>
<keyword evidence="8" id="KW-1185">Reference proteome</keyword>
<dbReference type="Proteomes" id="UP000292886">
    <property type="component" value="Chromosome"/>
</dbReference>
<gene>
    <name evidence="7" type="ORF">EQG49_02575</name>
</gene>
<sequence length="371" mass="42425">MASIKKRGKTWYAKVSVTKAGKRTQLTKGGFIKKSDAQLWADQLEVKKGIGVNVIGSTMLYSDYFDKWWKNYRKDNIRKSTQQSYVIATKHVQRLFPDVMLKDVTKTMLQNGLDSFAESHTKAYVSQFKSYLISSLKDALVDELITKDVTQRLVAHGKASKSAELKYLEADEFERLQDYLYDHTPDMFHAFLLVGLETGMRKGEMAALTWNDLNLMFKSISITKSYSQISDEITEPKTKASIRHIGISQSLSDYLREYKKTAPSSEYLFTKPDGHQMINQQNVNSRLKTLTRQLGIKRISIHGLRHSHVSYLLYKGLSMEYVSKRLGHADSTVTREVYAHFLKAQETSEQTIALEVLEHREQKGPKGTKTG</sequence>
<dbReference type="CDD" id="cd01189">
    <property type="entry name" value="INT_ICEBs1_C_like"/>
    <property type="match status" value="1"/>
</dbReference>
<dbReference type="PANTHER" id="PTHR30349:SF64">
    <property type="entry name" value="PROPHAGE INTEGRASE INTD-RELATED"/>
    <property type="match status" value="1"/>
</dbReference>